<dbReference type="Proteomes" id="UP000828941">
    <property type="component" value="Chromosome 1"/>
</dbReference>
<evidence type="ECO:0000313" key="2">
    <source>
        <dbReference type="Proteomes" id="UP000828941"/>
    </source>
</evidence>
<dbReference type="EMBL" id="CM039426">
    <property type="protein sequence ID" value="KAI4357033.1"/>
    <property type="molecule type" value="Genomic_DNA"/>
</dbReference>
<proteinExistence type="predicted"/>
<organism evidence="1 2">
    <name type="scientific">Bauhinia variegata</name>
    <name type="common">Purple orchid tree</name>
    <name type="synonym">Phanera variegata</name>
    <dbReference type="NCBI Taxonomy" id="167791"/>
    <lineage>
        <taxon>Eukaryota</taxon>
        <taxon>Viridiplantae</taxon>
        <taxon>Streptophyta</taxon>
        <taxon>Embryophyta</taxon>
        <taxon>Tracheophyta</taxon>
        <taxon>Spermatophyta</taxon>
        <taxon>Magnoliopsida</taxon>
        <taxon>eudicotyledons</taxon>
        <taxon>Gunneridae</taxon>
        <taxon>Pentapetalae</taxon>
        <taxon>rosids</taxon>
        <taxon>fabids</taxon>
        <taxon>Fabales</taxon>
        <taxon>Fabaceae</taxon>
        <taxon>Cercidoideae</taxon>
        <taxon>Cercideae</taxon>
        <taxon>Bauhiniinae</taxon>
        <taxon>Bauhinia</taxon>
    </lineage>
</organism>
<sequence length="362" mass="40667">MEGGNCKVLSSTVLPIFICHSSSLNAKASFPSRKAHKGFNLIPHKARITVSKATETPHCQTPTIASRRQRRNQNVDGEFFVDHTCIDCDTCRWMAPQIFTRVDGMSAVFKQPTSEEERLKGLQALLSCPTSSIHTEKPPHDILQVQDSFPVPIDEQKLPGVYHCGYHSEKSYGAASYLIVRPKGNILIDSPRFNKSLARKIEMLGGARYIFLTHKDDIADHEKWSERLNCDRILHSADVEVSSAGVEMKLEGIGPWSLGEDVQLIHTPGHTEGSVCLFYKPLKVLFTGDHVAMTESGKLSIFERYNMCSVSMQLDSIKKLLDLDFKWIIPGHGRRIEFKDDHEKRATLEAVLQRPSSQLLQA</sequence>
<name>A0ACB9Q8H5_BAUVA</name>
<comment type="caution">
    <text evidence="1">The sequence shown here is derived from an EMBL/GenBank/DDBJ whole genome shotgun (WGS) entry which is preliminary data.</text>
</comment>
<reference evidence="1 2" key="1">
    <citation type="journal article" date="2022" name="DNA Res.">
        <title>Chromosomal-level genome assembly of the orchid tree Bauhinia variegata (Leguminosae; Cercidoideae) supports the allotetraploid origin hypothesis of Bauhinia.</title>
        <authorList>
            <person name="Zhong Y."/>
            <person name="Chen Y."/>
            <person name="Zheng D."/>
            <person name="Pang J."/>
            <person name="Liu Y."/>
            <person name="Luo S."/>
            <person name="Meng S."/>
            <person name="Qian L."/>
            <person name="Wei D."/>
            <person name="Dai S."/>
            <person name="Zhou R."/>
        </authorList>
    </citation>
    <scope>NUCLEOTIDE SEQUENCE [LARGE SCALE GENOMIC DNA]</scope>
    <source>
        <strain evidence="1">BV-YZ2020</strain>
    </source>
</reference>
<accession>A0ACB9Q8H5</accession>
<keyword evidence="2" id="KW-1185">Reference proteome</keyword>
<evidence type="ECO:0000313" key="1">
    <source>
        <dbReference type="EMBL" id="KAI4357033.1"/>
    </source>
</evidence>
<protein>
    <submittedName>
        <fullName evidence="1">Uncharacterized protein</fullName>
    </submittedName>
</protein>
<gene>
    <name evidence="1" type="ORF">L6164_001008</name>
</gene>